<evidence type="ECO:0000259" key="2">
    <source>
        <dbReference type="PROSITE" id="PS50017"/>
    </source>
</evidence>
<dbReference type="Proteomes" id="UP000271974">
    <property type="component" value="Unassembled WGS sequence"/>
</dbReference>
<accession>A0A3S0ZN13</accession>
<evidence type="ECO:0000313" key="4">
    <source>
        <dbReference type="Proteomes" id="UP000271974"/>
    </source>
</evidence>
<name>A0A3S0ZN13_ELYCH</name>
<sequence length="117" mass="13088">MRDEWRRVAHYLGVHRARVHAIMRNVMVGEKQDKDAKYEMLLTWLKSAPKSADKIAILSSALQLSDRLDLAESVRKRGHHGDGDSSRVQSNIRSANGSRRNIRSGGASRSAQTTAVH</sequence>
<gene>
    <name evidence="3" type="ORF">EGW08_009409</name>
</gene>
<feature type="compositionally biased region" description="Basic and acidic residues" evidence="1">
    <location>
        <begin position="74"/>
        <end position="85"/>
    </location>
</feature>
<dbReference type="SUPFAM" id="SSF47986">
    <property type="entry name" value="DEATH domain"/>
    <property type="match status" value="1"/>
</dbReference>
<organism evidence="3 4">
    <name type="scientific">Elysia chlorotica</name>
    <name type="common">Eastern emerald elysia</name>
    <name type="synonym">Sea slug</name>
    <dbReference type="NCBI Taxonomy" id="188477"/>
    <lineage>
        <taxon>Eukaryota</taxon>
        <taxon>Metazoa</taxon>
        <taxon>Spiralia</taxon>
        <taxon>Lophotrochozoa</taxon>
        <taxon>Mollusca</taxon>
        <taxon>Gastropoda</taxon>
        <taxon>Heterobranchia</taxon>
        <taxon>Euthyneura</taxon>
        <taxon>Panpulmonata</taxon>
        <taxon>Sacoglossa</taxon>
        <taxon>Placobranchoidea</taxon>
        <taxon>Plakobranchidae</taxon>
        <taxon>Elysia</taxon>
    </lineage>
</organism>
<feature type="domain" description="Death" evidence="2">
    <location>
        <begin position="1"/>
        <end position="78"/>
    </location>
</feature>
<proteinExistence type="predicted"/>
<dbReference type="OrthoDB" id="6118651at2759"/>
<feature type="compositionally biased region" description="Polar residues" evidence="1">
    <location>
        <begin position="86"/>
        <end position="99"/>
    </location>
</feature>
<feature type="region of interest" description="Disordered" evidence="1">
    <location>
        <begin position="74"/>
        <end position="117"/>
    </location>
</feature>
<dbReference type="EMBL" id="RQTK01000269">
    <property type="protein sequence ID" value="RUS82833.1"/>
    <property type="molecule type" value="Genomic_DNA"/>
</dbReference>
<dbReference type="AlphaFoldDB" id="A0A3S0ZN13"/>
<dbReference type="InterPro" id="IPR011029">
    <property type="entry name" value="DEATH-like_dom_sf"/>
</dbReference>
<dbReference type="Gene3D" id="1.10.533.10">
    <property type="entry name" value="Death Domain, Fas"/>
    <property type="match status" value="1"/>
</dbReference>
<evidence type="ECO:0000313" key="3">
    <source>
        <dbReference type="EMBL" id="RUS82833.1"/>
    </source>
</evidence>
<protein>
    <recommendedName>
        <fullName evidence="2">Death domain-containing protein</fullName>
    </recommendedName>
</protein>
<dbReference type="Pfam" id="PF00531">
    <property type="entry name" value="Death"/>
    <property type="match status" value="1"/>
</dbReference>
<feature type="compositionally biased region" description="Polar residues" evidence="1">
    <location>
        <begin position="107"/>
        <end position="117"/>
    </location>
</feature>
<comment type="caution">
    <text evidence="3">The sequence shown here is derived from an EMBL/GenBank/DDBJ whole genome shotgun (WGS) entry which is preliminary data.</text>
</comment>
<reference evidence="3 4" key="1">
    <citation type="submission" date="2019-01" db="EMBL/GenBank/DDBJ databases">
        <title>A draft genome assembly of the solar-powered sea slug Elysia chlorotica.</title>
        <authorList>
            <person name="Cai H."/>
            <person name="Li Q."/>
            <person name="Fang X."/>
            <person name="Li J."/>
            <person name="Curtis N.E."/>
            <person name="Altenburger A."/>
            <person name="Shibata T."/>
            <person name="Feng M."/>
            <person name="Maeda T."/>
            <person name="Schwartz J.A."/>
            <person name="Shigenobu S."/>
            <person name="Lundholm N."/>
            <person name="Nishiyama T."/>
            <person name="Yang H."/>
            <person name="Hasebe M."/>
            <person name="Li S."/>
            <person name="Pierce S.K."/>
            <person name="Wang J."/>
        </authorList>
    </citation>
    <scope>NUCLEOTIDE SEQUENCE [LARGE SCALE GENOMIC DNA]</scope>
    <source>
        <strain evidence="3">EC2010</strain>
        <tissue evidence="3">Whole organism of an adult</tissue>
    </source>
</reference>
<dbReference type="PROSITE" id="PS50017">
    <property type="entry name" value="DEATH_DOMAIN"/>
    <property type="match status" value="1"/>
</dbReference>
<dbReference type="InterPro" id="IPR000488">
    <property type="entry name" value="Death_dom"/>
</dbReference>
<evidence type="ECO:0000256" key="1">
    <source>
        <dbReference type="SAM" id="MobiDB-lite"/>
    </source>
</evidence>
<keyword evidence="4" id="KW-1185">Reference proteome</keyword>
<dbReference type="GO" id="GO:0007165">
    <property type="term" value="P:signal transduction"/>
    <property type="evidence" value="ECO:0007669"/>
    <property type="project" value="InterPro"/>
</dbReference>